<keyword evidence="2" id="KW-1185">Reference proteome</keyword>
<name>A0A1Y1Z916_9FUNG</name>
<proteinExistence type="predicted"/>
<accession>A0A1Y1Z916</accession>
<organism evidence="1 2">
    <name type="scientific">Basidiobolus meristosporus CBS 931.73</name>
    <dbReference type="NCBI Taxonomy" id="1314790"/>
    <lineage>
        <taxon>Eukaryota</taxon>
        <taxon>Fungi</taxon>
        <taxon>Fungi incertae sedis</taxon>
        <taxon>Zoopagomycota</taxon>
        <taxon>Entomophthoromycotina</taxon>
        <taxon>Basidiobolomycetes</taxon>
        <taxon>Basidiobolales</taxon>
        <taxon>Basidiobolaceae</taxon>
        <taxon>Basidiobolus</taxon>
    </lineage>
</organism>
<dbReference type="InParanoid" id="A0A1Y1Z916"/>
<dbReference type="OrthoDB" id="10263751at2759"/>
<dbReference type="Proteomes" id="UP000193498">
    <property type="component" value="Unassembled WGS sequence"/>
</dbReference>
<dbReference type="STRING" id="1314790.A0A1Y1Z916"/>
<feature type="non-terminal residue" evidence="1">
    <location>
        <position position="1"/>
    </location>
</feature>
<feature type="non-terminal residue" evidence="1">
    <location>
        <position position="117"/>
    </location>
</feature>
<reference evidence="1 2" key="1">
    <citation type="submission" date="2016-07" db="EMBL/GenBank/DDBJ databases">
        <title>Pervasive Adenine N6-methylation of Active Genes in Fungi.</title>
        <authorList>
            <consortium name="DOE Joint Genome Institute"/>
            <person name="Mondo S.J."/>
            <person name="Dannebaum R.O."/>
            <person name="Kuo R.C."/>
            <person name="Labutti K."/>
            <person name="Haridas S."/>
            <person name="Kuo A."/>
            <person name="Salamov A."/>
            <person name="Ahrendt S.R."/>
            <person name="Lipzen A."/>
            <person name="Sullivan W."/>
            <person name="Andreopoulos W.B."/>
            <person name="Clum A."/>
            <person name="Lindquist E."/>
            <person name="Daum C."/>
            <person name="Ramamoorthy G.K."/>
            <person name="Gryganskyi A."/>
            <person name="Culley D."/>
            <person name="Magnuson J.K."/>
            <person name="James T.Y."/>
            <person name="O'Malley M.A."/>
            <person name="Stajich J.E."/>
            <person name="Spatafora J.W."/>
            <person name="Visel A."/>
            <person name="Grigoriev I.V."/>
        </authorList>
    </citation>
    <scope>NUCLEOTIDE SEQUENCE [LARGE SCALE GENOMIC DNA]</scope>
    <source>
        <strain evidence="1 2">CBS 931.73</strain>
    </source>
</reference>
<comment type="caution">
    <text evidence="1">The sequence shown here is derived from an EMBL/GenBank/DDBJ whole genome shotgun (WGS) entry which is preliminary data.</text>
</comment>
<protein>
    <submittedName>
        <fullName evidence="1">Uncharacterized protein</fullName>
    </submittedName>
</protein>
<dbReference type="AlphaFoldDB" id="A0A1Y1Z916"/>
<evidence type="ECO:0000313" key="1">
    <source>
        <dbReference type="EMBL" id="ORY06741.1"/>
    </source>
</evidence>
<dbReference type="EMBL" id="MCFE01000014">
    <property type="protein sequence ID" value="ORY06741.1"/>
    <property type="molecule type" value="Genomic_DNA"/>
</dbReference>
<sequence length="117" mass="13853">FSHLNIMIFIFAAGIKPVSHVIGLANDRALRLHEEIHYPNCEMEILRNRTVHLENELHQLRAAMVTKSEVIELKQGMQPALLELTQWFQKFELREQILKKRQETKLNELEVRLDKIE</sequence>
<gene>
    <name evidence="1" type="ORF">K493DRAFT_191139</name>
</gene>
<evidence type="ECO:0000313" key="2">
    <source>
        <dbReference type="Proteomes" id="UP000193498"/>
    </source>
</evidence>